<sequence>MERRTNIRWWLLVAVSLGVMLAFSAPYLAFDPDASRVDVSSSAWHYPLLVAHILTALVALATGFAQFSERLRSRKPAAHRYAGRAYVASVFVSGILAFALAAFIADFAKAVSFLTLSALWLFTSWQGYRYARRRRFADHRRWMIRSFGLTLVAVSGRVLMPVLLLLYYALNGFSLPGGREGMVEEALNVNIWAGLVANFILVEWSVLRPAGRSKELS</sequence>
<keyword evidence="1" id="KW-0812">Transmembrane</keyword>
<feature type="transmembrane region" description="Helical" evidence="1">
    <location>
        <begin position="189"/>
        <end position="207"/>
    </location>
</feature>
<evidence type="ECO:0000313" key="2">
    <source>
        <dbReference type="EMBL" id="MBB6691008.1"/>
    </source>
</evidence>
<comment type="caution">
    <text evidence="2">The sequence shown here is derived from an EMBL/GenBank/DDBJ whole genome shotgun (WGS) entry which is preliminary data.</text>
</comment>
<dbReference type="Pfam" id="PF10067">
    <property type="entry name" value="DUF2306"/>
    <property type="match status" value="1"/>
</dbReference>
<name>A0A841TVE7_9BACL</name>
<feature type="transmembrane region" description="Helical" evidence="1">
    <location>
        <begin position="149"/>
        <end position="169"/>
    </location>
</feature>
<keyword evidence="1" id="KW-0472">Membrane</keyword>
<feature type="transmembrane region" description="Helical" evidence="1">
    <location>
        <begin position="44"/>
        <end position="65"/>
    </location>
</feature>
<protein>
    <submittedName>
        <fullName evidence="2">DUF2306 domain-containing protein</fullName>
    </submittedName>
</protein>
<keyword evidence="3" id="KW-1185">Reference proteome</keyword>
<feature type="transmembrane region" description="Helical" evidence="1">
    <location>
        <begin position="7"/>
        <end position="29"/>
    </location>
</feature>
<organism evidence="2 3">
    <name type="scientific">Cohnella xylanilytica</name>
    <dbReference type="NCBI Taxonomy" id="557555"/>
    <lineage>
        <taxon>Bacteria</taxon>
        <taxon>Bacillati</taxon>
        <taxon>Bacillota</taxon>
        <taxon>Bacilli</taxon>
        <taxon>Bacillales</taxon>
        <taxon>Paenibacillaceae</taxon>
        <taxon>Cohnella</taxon>
    </lineage>
</organism>
<keyword evidence="1" id="KW-1133">Transmembrane helix</keyword>
<evidence type="ECO:0000256" key="1">
    <source>
        <dbReference type="SAM" id="Phobius"/>
    </source>
</evidence>
<dbReference type="RefSeq" id="WP_185134993.1">
    <property type="nucleotide sequence ID" value="NZ_BORM01000081.1"/>
</dbReference>
<feature type="transmembrane region" description="Helical" evidence="1">
    <location>
        <begin position="110"/>
        <end position="128"/>
    </location>
</feature>
<proteinExistence type="predicted"/>
<evidence type="ECO:0000313" key="3">
    <source>
        <dbReference type="Proteomes" id="UP000553776"/>
    </source>
</evidence>
<dbReference type="AlphaFoldDB" id="A0A841TVE7"/>
<dbReference type="EMBL" id="JACJVR010000019">
    <property type="protein sequence ID" value="MBB6691008.1"/>
    <property type="molecule type" value="Genomic_DNA"/>
</dbReference>
<dbReference type="Proteomes" id="UP000553776">
    <property type="component" value="Unassembled WGS sequence"/>
</dbReference>
<feature type="transmembrane region" description="Helical" evidence="1">
    <location>
        <begin position="85"/>
        <end position="104"/>
    </location>
</feature>
<accession>A0A841TVE7</accession>
<gene>
    <name evidence="2" type="ORF">H7B90_06280</name>
</gene>
<dbReference type="InterPro" id="IPR018750">
    <property type="entry name" value="DUF2306_membrane"/>
</dbReference>
<reference evidence="2 3" key="1">
    <citation type="submission" date="2020-08" db="EMBL/GenBank/DDBJ databases">
        <title>Cohnella phylogeny.</title>
        <authorList>
            <person name="Dunlap C."/>
        </authorList>
    </citation>
    <scope>NUCLEOTIDE SEQUENCE [LARGE SCALE GENOMIC DNA]</scope>
    <source>
        <strain evidence="2 3">DSM 25239</strain>
    </source>
</reference>